<comment type="caution">
    <text evidence="1">The sequence shown here is derived from an EMBL/GenBank/DDBJ whole genome shotgun (WGS) entry which is preliminary data.</text>
</comment>
<dbReference type="Proteomes" id="UP000612893">
    <property type="component" value="Unassembled WGS sequence"/>
</dbReference>
<evidence type="ECO:0000313" key="1">
    <source>
        <dbReference type="EMBL" id="MBJ7598020.1"/>
    </source>
</evidence>
<dbReference type="EMBL" id="JAEKNR010000089">
    <property type="protein sequence ID" value="MBJ7598020.1"/>
    <property type="molecule type" value="Genomic_DNA"/>
</dbReference>
<gene>
    <name evidence="1" type="ORF">JF922_08020</name>
</gene>
<protein>
    <submittedName>
        <fullName evidence="1">Acyl-CoA/acyl-ACP dehydrogenase</fullName>
    </submittedName>
</protein>
<dbReference type="InterPro" id="IPR036250">
    <property type="entry name" value="AcylCo_DH-like_C"/>
</dbReference>
<dbReference type="GO" id="GO:0016627">
    <property type="term" value="F:oxidoreductase activity, acting on the CH-CH group of donors"/>
    <property type="evidence" value="ECO:0007669"/>
    <property type="project" value="InterPro"/>
</dbReference>
<accession>A0A934K979</accession>
<dbReference type="SUPFAM" id="SSF47203">
    <property type="entry name" value="Acyl-CoA dehydrogenase C-terminal domain-like"/>
    <property type="match status" value="1"/>
</dbReference>
<dbReference type="AlphaFoldDB" id="A0A934K979"/>
<reference evidence="1" key="1">
    <citation type="submission" date="2020-10" db="EMBL/GenBank/DDBJ databases">
        <title>Ca. Dormibacterota MAGs.</title>
        <authorList>
            <person name="Montgomery K."/>
        </authorList>
    </citation>
    <scope>NUCLEOTIDE SEQUENCE [LARGE SCALE GENOMIC DNA]</scope>
    <source>
        <strain evidence="1">SC8812_S17_10</strain>
    </source>
</reference>
<evidence type="ECO:0000313" key="2">
    <source>
        <dbReference type="Proteomes" id="UP000612893"/>
    </source>
</evidence>
<proteinExistence type="predicted"/>
<name>A0A934K979_9BACT</name>
<sequence length="41" mass="4404">MPPFVGVERHFRDAQAATVIAPTTDVLYDFIGKAVCGLPLS</sequence>
<keyword evidence="2" id="KW-1185">Reference proteome</keyword>
<organism evidence="1 2">
    <name type="scientific">Candidatus Nephthysia bennettiae</name>
    <dbReference type="NCBI Taxonomy" id="3127016"/>
    <lineage>
        <taxon>Bacteria</taxon>
        <taxon>Bacillati</taxon>
        <taxon>Candidatus Dormiibacterota</taxon>
        <taxon>Candidatus Dormibacteria</taxon>
        <taxon>Candidatus Dormibacterales</taxon>
        <taxon>Candidatus Dormibacteraceae</taxon>
        <taxon>Candidatus Nephthysia</taxon>
    </lineage>
</organism>